<dbReference type="AlphaFoldDB" id="A0A382HM92"/>
<dbReference type="PANTHER" id="PTHR30309:SF0">
    <property type="entry name" value="GLYCEROL-3-PHOSPHATE ACYLTRANSFERASE-RELATED"/>
    <property type="match status" value="1"/>
</dbReference>
<dbReference type="EMBL" id="UINC01061819">
    <property type="protein sequence ID" value="SVB87793.1"/>
    <property type="molecule type" value="Genomic_DNA"/>
</dbReference>
<evidence type="ECO:0000256" key="7">
    <source>
        <dbReference type="ARBA" id="ARBA00023136"/>
    </source>
</evidence>
<evidence type="ECO:0000256" key="10">
    <source>
        <dbReference type="SAM" id="Phobius"/>
    </source>
</evidence>
<feature type="transmembrane region" description="Helical" evidence="10">
    <location>
        <begin position="51"/>
        <end position="71"/>
    </location>
</feature>
<dbReference type="Pfam" id="PF02660">
    <property type="entry name" value="G3P_acyltransf"/>
    <property type="match status" value="1"/>
</dbReference>
<keyword evidence="9" id="KW-1208">Phospholipid metabolism</keyword>
<sequence length="184" mass="19172">VDIRSYGSGGSGATNVNRTLGPRAGAVVLASDITKGLLVTGVARYLVEADAWLIASAGAVTVLGHMFPVYIQFRGGKGVAAGLGALAIISPFSAVIALSGVIIAVLSKYVSLGSVIGTSLSLGALIVFSAFEVTIFGWDHDRWDLLFAIPVSILIIWSHQSNIGRLVKGDESKLENKPAPRRAQ</sequence>
<dbReference type="GO" id="GO:0043772">
    <property type="term" value="F:acyl-phosphate glycerol-3-phosphate acyltransferase activity"/>
    <property type="evidence" value="ECO:0007669"/>
    <property type="project" value="InterPro"/>
</dbReference>
<feature type="transmembrane region" description="Helical" evidence="10">
    <location>
        <begin position="143"/>
        <end position="160"/>
    </location>
</feature>
<gene>
    <name evidence="11" type="ORF">METZ01_LOCUS240647</name>
</gene>
<keyword evidence="8" id="KW-0594">Phospholipid biosynthesis</keyword>
<feature type="transmembrane region" description="Helical" evidence="10">
    <location>
        <begin position="112"/>
        <end position="131"/>
    </location>
</feature>
<keyword evidence="6" id="KW-0443">Lipid metabolism</keyword>
<dbReference type="GO" id="GO:0008654">
    <property type="term" value="P:phospholipid biosynthetic process"/>
    <property type="evidence" value="ECO:0007669"/>
    <property type="project" value="UniProtKB-KW"/>
</dbReference>
<dbReference type="HAMAP" id="MF_01043">
    <property type="entry name" value="PlsY"/>
    <property type="match status" value="1"/>
</dbReference>
<feature type="transmembrane region" description="Helical" evidence="10">
    <location>
        <begin position="83"/>
        <end position="106"/>
    </location>
</feature>
<dbReference type="PANTHER" id="PTHR30309">
    <property type="entry name" value="INNER MEMBRANE PROTEIN YGIH"/>
    <property type="match status" value="1"/>
</dbReference>
<evidence type="ECO:0000256" key="4">
    <source>
        <dbReference type="ARBA" id="ARBA00022692"/>
    </source>
</evidence>
<keyword evidence="5 10" id="KW-1133">Transmembrane helix</keyword>
<reference evidence="11" key="1">
    <citation type="submission" date="2018-05" db="EMBL/GenBank/DDBJ databases">
        <authorList>
            <person name="Lanie J.A."/>
            <person name="Ng W.-L."/>
            <person name="Kazmierczak K.M."/>
            <person name="Andrzejewski T.M."/>
            <person name="Davidsen T.M."/>
            <person name="Wayne K.J."/>
            <person name="Tettelin H."/>
            <person name="Glass J.I."/>
            <person name="Rusch D."/>
            <person name="Podicherti R."/>
            <person name="Tsui H.-C.T."/>
            <person name="Winkler M.E."/>
        </authorList>
    </citation>
    <scope>NUCLEOTIDE SEQUENCE</scope>
</reference>
<evidence type="ECO:0000256" key="5">
    <source>
        <dbReference type="ARBA" id="ARBA00022989"/>
    </source>
</evidence>
<dbReference type="GO" id="GO:0005886">
    <property type="term" value="C:plasma membrane"/>
    <property type="evidence" value="ECO:0007669"/>
    <property type="project" value="InterPro"/>
</dbReference>
<evidence type="ECO:0000256" key="1">
    <source>
        <dbReference type="ARBA" id="ARBA00022475"/>
    </source>
</evidence>
<protein>
    <submittedName>
        <fullName evidence="11">Uncharacterized protein</fullName>
    </submittedName>
</protein>
<keyword evidence="2" id="KW-0444">Lipid biosynthesis</keyword>
<keyword evidence="7 10" id="KW-0472">Membrane</keyword>
<evidence type="ECO:0000256" key="3">
    <source>
        <dbReference type="ARBA" id="ARBA00022679"/>
    </source>
</evidence>
<evidence type="ECO:0000313" key="11">
    <source>
        <dbReference type="EMBL" id="SVB87793.1"/>
    </source>
</evidence>
<organism evidence="11">
    <name type="scientific">marine metagenome</name>
    <dbReference type="NCBI Taxonomy" id="408172"/>
    <lineage>
        <taxon>unclassified sequences</taxon>
        <taxon>metagenomes</taxon>
        <taxon>ecological metagenomes</taxon>
    </lineage>
</organism>
<evidence type="ECO:0000256" key="9">
    <source>
        <dbReference type="ARBA" id="ARBA00023264"/>
    </source>
</evidence>
<dbReference type="SMART" id="SM01207">
    <property type="entry name" value="G3P_acyltransf"/>
    <property type="match status" value="1"/>
</dbReference>
<dbReference type="InterPro" id="IPR003811">
    <property type="entry name" value="G3P_acylTferase_PlsY"/>
</dbReference>
<evidence type="ECO:0000256" key="2">
    <source>
        <dbReference type="ARBA" id="ARBA00022516"/>
    </source>
</evidence>
<name>A0A382HM92_9ZZZZ</name>
<accession>A0A382HM92</accession>
<evidence type="ECO:0000256" key="8">
    <source>
        <dbReference type="ARBA" id="ARBA00023209"/>
    </source>
</evidence>
<keyword evidence="1" id="KW-1003">Cell membrane</keyword>
<keyword evidence="3" id="KW-0808">Transferase</keyword>
<feature type="non-terminal residue" evidence="11">
    <location>
        <position position="1"/>
    </location>
</feature>
<proteinExistence type="inferred from homology"/>
<keyword evidence="4 10" id="KW-0812">Transmembrane</keyword>
<evidence type="ECO:0000256" key="6">
    <source>
        <dbReference type="ARBA" id="ARBA00023098"/>
    </source>
</evidence>